<reference evidence="5 6" key="1">
    <citation type="submission" date="2024-03" db="EMBL/GenBank/DDBJ databases">
        <title>Novel species of the genus Variovorax.</title>
        <authorList>
            <person name="Liu Q."/>
            <person name="Xin Y.-H."/>
        </authorList>
    </citation>
    <scope>NUCLEOTIDE SEQUENCE [LARGE SCALE GENOMIC DNA]</scope>
    <source>
        <strain evidence="5 6">KACC 18899</strain>
    </source>
</reference>
<evidence type="ECO:0000259" key="4">
    <source>
        <dbReference type="Pfam" id="PF00291"/>
    </source>
</evidence>
<evidence type="ECO:0000313" key="6">
    <source>
        <dbReference type="Proteomes" id="UP001365846"/>
    </source>
</evidence>
<protein>
    <submittedName>
        <fullName evidence="5">Pyridoxal-phosphate dependent enzyme</fullName>
    </submittedName>
</protein>
<keyword evidence="2" id="KW-0663">Pyridoxal phosphate</keyword>
<gene>
    <name evidence="5" type="ORF">WKW77_30985</name>
</gene>
<name>A0ABU8VR78_9BURK</name>
<dbReference type="Proteomes" id="UP001365846">
    <property type="component" value="Unassembled WGS sequence"/>
</dbReference>
<dbReference type="PANTHER" id="PTHR48078:SF6">
    <property type="entry name" value="L-THREONINE DEHYDRATASE CATABOLIC TDCB"/>
    <property type="match status" value="1"/>
</dbReference>
<comment type="cofactor">
    <cofactor evidence="1">
        <name>pyridoxal 5'-phosphate</name>
        <dbReference type="ChEBI" id="CHEBI:597326"/>
    </cofactor>
</comment>
<keyword evidence="3" id="KW-0456">Lyase</keyword>
<evidence type="ECO:0000256" key="2">
    <source>
        <dbReference type="ARBA" id="ARBA00022898"/>
    </source>
</evidence>
<accession>A0ABU8VR78</accession>
<dbReference type="EMBL" id="JBBKZU010000021">
    <property type="protein sequence ID" value="MEJ8815525.1"/>
    <property type="molecule type" value="Genomic_DNA"/>
</dbReference>
<feature type="domain" description="Tryptophan synthase beta chain-like PALP" evidence="4">
    <location>
        <begin position="38"/>
        <end position="342"/>
    </location>
</feature>
<dbReference type="Pfam" id="PF00291">
    <property type="entry name" value="PALP"/>
    <property type="match status" value="1"/>
</dbReference>
<dbReference type="SUPFAM" id="SSF53686">
    <property type="entry name" value="Tryptophan synthase beta subunit-like PLP-dependent enzymes"/>
    <property type="match status" value="1"/>
</dbReference>
<dbReference type="InterPro" id="IPR050147">
    <property type="entry name" value="Ser/Thr_Dehydratase"/>
</dbReference>
<organism evidence="5 6">
    <name type="scientific">Variovorax ureilyticus</name>
    <dbReference type="NCBI Taxonomy" id="1836198"/>
    <lineage>
        <taxon>Bacteria</taxon>
        <taxon>Pseudomonadati</taxon>
        <taxon>Pseudomonadota</taxon>
        <taxon>Betaproteobacteria</taxon>
        <taxon>Burkholderiales</taxon>
        <taxon>Comamonadaceae</taxon>
        <taxon>Variovorax</taxon>
    </lineage>
</organism>
<comment type="caution">
    <text evidence="5">The sequence shown here is derived from an EMBL/GenBank/DDBJ whole genome shotgun (WGS) entry which is preliminary data.</text>
</comment>
<dbReference type="PANTHER" id="PTHR48078">
    <property type="entry name" value="THREONINE DEHYDRATASE, MITOCHONDRIAL-RELATED"/>
    <property type="match status" value="1"/>
</dbReference>
<evidence type="ECO:0000256" key="3">
    <source>
        <dbReference type="ARBA" id="ARBA00023239"/>
    </source>
</evidence>
<keyword evidence="6" id="KW-1185">Reference proteome</keyword>
<dbReference type="InterPro" id="IPR036052">
    <property type="entry name" value="TrpB-like_PALP_sf"/>
</dbReference>
<proteinExistence type="predicted"/>
<dbReference type="Gene3D" id="3.40.50.1100">
    <property type="match status" value="2"/>
</dbReference>
<evidence type="ECO:0000313" key="5">
    <source>
        <dbReference type="EMBL" id="MEJ8815525.1"/>
    </source>
</evidence>
<evidence type="ECO:0000256" key="1">
    <source>
        <dbReference type="ARBA" id="ARBA00001933"/>
    </source>
</evidence>
<sequence>MQYGKDDVTRWDFGNPGRARPGLQRFSAMLPVTEDQFVTLGEGDTPLHATSRLAKYLGLENLYVKDESRNPTHSYKDRLSAVAVSYAKKVGAPAVATASSGNAGASLAAYAARAGLPCVVASMKGAAGPMVSQIRKLGAHLILMEDKTQRWPFLAEAAKRYGWFITSPYSAPVIGSTPIGIEGYKTIAYEIYQDLGRVPDWIALPVCYGDALAGIHQGFVDLKDSGTTSRIPRFLAAEAHGSLARAMSSGSERVDAVTAEYETLASSVGAPQSAYQALMALRQSEGVAVKITNEGLLELQELVGSLEGLFFELASVMPFAAVRQLRKQRVVASDDLVVCLATASGLKDIDKSTREWAEIPINRQPQEELLEAAKSAAQQTLARLSNVPSDAAT</sequence>
<dbReference type="InterPro" id="IPR001926">
    <property type="entry name" value="TrpB-like_PALP"/>
</dbReference>
<dbReference type="RefSeq" id="WP_340360730.1">
    <property type="nucleotide sequence ID" value="NZ_JBBKZU010000021.1"/>
</dbReference>